<dbReference type="PANTHER" id="PTHR38340:SF1">
    <property type="entry name" value="S-LAYER PROTEIN"/>
    <property type="match status" value="1"/>
</dbReference>
<dbReference type="GO" id="GO:0090729">
    <property type="term" value="F:toxin activity"/>
    <property type="evidence" value="ECO:0007669"/>
    <property type="project" value="UniProtKB-KW"/>
</dbReference>
<dbReference type="GO" id="GO:0016020">
    <property type="term" value="C:membrane"/>
    <property type="evidence" value="ECO:0007669"/>
    <property type="project" value="UniProtKB-SubCell"/>
</dbReference>
<evidence type="ECO:0000313" key="9">
    <source>
        <dbReference type="EMBL" id="MBW8724630.1"/>
    </source>
</evidence>
<keyword evidence="5" id="KW-0677">Repeat</keyword>
<keyword evidence="4" id="KW-0800">Toxin</keyword>
<dbReference type="PRINTS" id="PR00313">
    <property type="entry name" value="CABNDNGRPT"/>
</dbReference>
<dbReference type="AlphaFoldDB" id="A0A952FK12"/>
<evidence type="ECO:0000256" key="6">
    <source>
        <dbReference type="ARBA" id="ARBA00023026"/>
    </source>
</evidence>
<dbReference type="PROSITE" id="PS00330">
    <property type="entry name" value="HEMOLYSIN_CALCIUM"/>
    <property type="match status" value="13"/>
</dbReference>
<name>A0A952FK12_9PROT</name>
<protein>
    <submittedName>
        <fullName evidence="9">Calcium-binding protein</fullName>
    </submittedName>
</protein>
<dbReference type="InterPro" id="IPR001343">
    <property type="entry name" value="Hemolysn_Ca-bd"/>
</dbReference>
<dbReference type="EMBL" id="JAEKLZ010000124">
    <property type="protein sequence ID" value="MBW8724630.1"/>
    <property type="molecule type" value="Genomic_DNA"/>
</dbReference>
<keyword evidence="6" id="KW-0843">Virulence</keyword>
<dbReference type="PRINTS" id="PR01488">
    <property type="entry name" value="RTXTOXINA"/>
</dbReference>
<proteinExistence type="predicted"/>
<dbReference type="InterPro" id="IPR050557">
    <property type="entry name" value="RTX_toxin/Mannuronan_C5-epim"/>
</dbReference>
<evidence type="ECO:0000256" key="8">
    <source>
        <dbReference type="SAM" id="MobiDB-lite"/>
    </source>
</evidence>
<feature type="region of interest" description="Disordered" evidence="8">
    <location>
        <begin position="957"/>
        <end position="982"/>
    </location>
</feature>
<dbReference type="InterPro" id="IPR011049">
    <property type="entry name" value="Serralysin-like_metalloprot_C"/>
</dbReference>
<dbReference type="Gene3D" id="2.150.10.10">
    <property type="entry name" value="Serralysin-like metalloprotease, C-terminal"/>
    <property type="match status" value="9"/>
</dbReference>
<organism evidence="9 10">
    <name type="scientific">Inquilinus limosus</name>
    <dbReference type="NCBI Taxonomy" id="171674"/>
    <lineage>
        <taxon>Bacteria</taxon>
        <taxon>Pseudomonadati</taxon>
        <taxon>Pseudomonadota</taxon>
        <taxon>Alphaproteobacteria</taxon>
        <taxon>Rhodospirillales</taxon>
        <taxon>Rhodospirillaceae</taxon>
        <taxon>Inquilinus</taxon>
    </lineage>
</organism>
<keyword evidence="3" id="KW-0964">Secreted</keyword>
<dbReference type="Proteomes" id="UP000700706">
    <property type="component" value="Unassembled WGS sequence"/>
</dbReference>
<evidence type="ECO:0000256" key="5">
    <source>
        <dbReference type="ARBA" id="ARBA00022737"/>
    </source>
</evidence>
<evidence type="ECO:0000313" key="10">
    <source>
        <dbReference type="Proteomes" id="UP000700706"/>
    </source>
</evidence>
<dbReference type="InterPro" id="IPR003995">
    <property type="entry name" value="RTX_toxin_determinant-A"/>
</dbReference>
<dbReference type="GO" id="GO:0005509">
    <property type="term" value="F:calcium ion binding"/>
    <property type="evidence" value="ECO:0007669"/>
    <property type="project" value="InterPro"/>
</dbReference>
<accession>A0A952FK12</accession>
<dbReference type="Pfam" id="PF00353">
    <property type="entry name" value="HemolysinCabind"/>
    <property type="match status" value="15"/>
</dbReference>
<sequence>MIINVATGIGGGGAAGTTFANFESIIATNFNDVLTAAVSGSTLGGLGGDDTINGGDGNDVLVGDDFLNVIGTSGVDSLSGGAGDDYLQGGALGDVLNGGTGSDTAGYENSSAGVIANVDTGVASGGHAQGDTLIGIENLIGSTFDDFFGASAAANFFDGRAGTDAVTYGGSTAGVIANLNGGVGHGGWAEGDTFANMENLIGSNFDDTLYGNGVNNILDGGNGNDVLEGLVGADTLQGGNGSDTAAYVFSAAGVNVNLTNGIGLGGDAGGDTYGSIENVTGSAFADALNGDAGANTLNGGAGDDVLQGRGGADALQGGGGIDTATYGNSAGGVTVNLALGTGLGSDAQGDTLTGIENVIGTAFNDLLIGDTGANALTGGDGDDTIQSGAGNDVVSGGNGNDLINAYAGADAIDGGAGVDTVFYDASTIGVNANLATGTGAGGDAQGDTLTGVENLVGSGLNDTLTGTGGANSLTGGDGDDLLRGGAGADALSGGNGVDSAEYTGSAAGVSVNLVTGTGTGGDAQGDTLSGIENLFGTTFADTFTGDAGANILAGGDGDDVLRGGGGADQLRGGNGVDTAFYDASTAGVRIDLTLHTASGGDAQGDTLTAIENLVGSAFDDVLIGDAGANALTGGAGNDQFNGHEGADSFVGGAGIDTVFFDTSTAGINANLTTGIGLGGDSAGDTYSGIENLVGSAFADAMNGDGGANSLDGGAGDDVLQGRGGADILQGGAGIDTATYGDSTAGVTINLATGTGAGGDAQGDTLAGFENVTGSTFNDTLIGDAGANDLRGDVGDDVIRGGAGADRIGGGGGADTADYSTSAAGVTINLAAGTGTGGDAQGDTLFSIETVTGSALADKLLGDGLANALNGGAGDDVLRGGAGGDVLTGGDGLDQANYQGSAAAVLVNLLTGATSGGDAQGDTLSGIENLYGSSNADSLIGDNARNIIGGELGNDSLVGNGGDDSLSGEGGDDTLDGGDGADRLVGGDGLDTIHGGIGNDSVDAGTGNDLVFGEAGHDNIYGGTGDDTIDGGDGNDTIEGDGGADAITGGAGIDTASYASSAAGVSVNLATGAMSGGDAAGDTLTGIEQVMGSAFADTLTGDANANTLWGLGGGDVLTGGGGGDALKGGAGNDRFVYTALSDSAVSGIGKDGITDFSTGDKIDLSAIDADGNEANGDTAFTFGMGGFTRHAGELRVVTAGSIQVVYVDTNGDKVPDFAINVTSDHALTASDFVL</sequence>
<evidence type="ECO:0000256" key="2">
    <source>
        <dbReference type="ARBA" id="ARBA00004613"/>
    </source>
</evidence>
<evidence type="ECO:0000256" key="4">
    <source>
        <dbReference type="ARBA" id="ARBA00022656"/>
    </source>
</evidence>
<keyword evidence="7" id="KW-0472">Membrane</keyword>
<dbReference type="PANTHER" id="PTHR38340">
    <property type="entry name" value="S-LAYER PROTEIN"/>
    <property type="match status" value="1"/>
</dbReference>
<comment type="subcellular location">
    <subcellularLocation>
        <location evidence="1">Membrane</location>
    </subcellularLocation>
    <subcellularLocation>
        <location evidence="2">Secreted</location>
    </subcellularLocation>
</comment>
<evidence type="ECO:0000256" key="7">
    <source>
        <dbReference type="ARBA" id="ARBA00023136"/>
    </source>
</evidence>
<dbReference type="InterPro" id="IPR018511">
    <property type="entry name" value="Hemolysin-typ_Ca-bd_CS"/>
</dbReference>
<evidence type="ECO:0000256" key="3">
    <source>
        <dbReference type="ARBA" id="ARBA00022525"/>
    </source>
</evidence>
<evidence type="ECO:0000256" key="1">
    <source>
        <dbReference type="ARBA" id="ARBA00004370"/>
    </source>
</evidence>
<gene>
    <name evidence="9" type="ORF">JF625_05670</name>
</gene>
<reference evidence="9" key="1">
    <citation type="submission" date="2020-06" db="EMBL/GenBank/DDBJ databases">
        <title>Stable isotope informed genome-resolved metagenomics uncovers potential trophic interactions in rhizosphere soil.</title>
        <authorList>
            <person name="Starr E.P."/>
            <person name="Shi S."/>
            <person name="Blazewicz S.J."/>
            <person name="Koch B.J."/>
            <person name="Probst A.J."/>
            <person name="Hungate B.A."/>
            <person name="Pett-Ridge J."/>
            <person name="Firestone M.K."/>
            <person name="Banfield J.F."/>
        </authorList>
    </citation>
    <scope>NUCLEOTIDE SEQUENCE</scope>
    <source>
        <strain evidence="9">YM_69_17</strain>
    </source>
</reference>
<comment type="caution">
    <text evidence="9">The sequence shown here is derived from an EMBL/GenBank/DDBJ whole genome shotgun (WGS) entry which is preliminary data.</text>
</comment>
<dbReference type="SUPFAM" id="SSF51120">
    <property type="entry name" value="beta-Roll"/>
    <property type="match status" value="12"/>
</dbReference>
<dbReference type="GO" id="GO:0005576">
    <property type="term" value="C:extracellular region"/>
    <property type="evidence" value="ECO:0007669"/>
    <property type="project" value="UniProtKB-SubCell"/>
</dbReference>